<sequence>MKVLTANRLDDGAVVYIGKAAPWVEDLASALVAVDAGAEGQLTETAAAAVKARRVVGAYLMPVTVEDGRILPASVRERIRAAGPSNRPDLGKQALAPALPR</sequence>
<evidence type="ECO:0000313" key="3">
    <source>
        <dbReference type="Proteomes" id="UP000245461"/>
    </source>
</evidence>
<evidence type="ECO:0000256" key="1">
    <source>
        <dbReference type="SAM" id="MobiDB-lite"/>
    </source>
</evidence>
<proteinExistence type="predicted"/>
<evidence type="ECO:0000313" key="2">
    <source>
        <dbReference type="EMBL" id="PWR17903.1"/>
    </source>
</evidence>
<dbReference type="InterPro" id="IPR021270">
    <property type="entry name" value="DUF2849"/>
</dbReference>
<organism evidence="2 3">
    <name type="scientific">Zavarzinia aquatilis</name>
    <dbReference type="NCBI Taxonomy" id="2211142"/>
    <lineage>
        <taxon>Bacteria</taxon>
        <taxon>Pseudomonadati</taxon>
        <taxon>Pseudomonadota</taxon>
        <taxon>Alphaproteobacteria</taxon>
        <taxon>Rhodospirillales</taxon>
        <taxon>Zavarziniaceae</taxon>
        <taxon>Zavarzinia</taxon>
    </lineage>
</organism>
<name>A0A317DY35_9PROT</name>
<dbReference type="Proteomes" id="UP000245461">
    <property type="component" value="Unassembled WGS sequence"/>
</dbReference>
<dbReference type="OrthoDB" id="9815695at2"/>
<accession>A0A317DY35</accession>
<protein>
    <submittedName>
        <fullName evidence="2">DUF2849 domain-containing protein</fullName>
    </submittedName>
</protein>
<reference evidence="2 3" key="1">
    <citation type="submission" date="2018-05" db="EMBL/GenBank/DDBJ databases">
        <title>Zavarzinia sp. HR-AS.</title>
        <authorList>
            <person name="Lee Y."/>
            <person name="Jeon C.O."/>
        </authorList>
    </citation>
    <scope>NUCLEOTIDE SEQUENCE [LARGE SCALE GENOMIC DNA]</scope>
    <source>
        <strain evidence="2 3">HR-AS</strain>
    </source>
</reference>
<comment type="caution">
    <text evidence="2">The sequence shown here is derived from an EMBL/GenBank/DDBJ whole genome shotgun (WGS) entry which is preliminary data.</text>
</comment>
<dbReference type="Pfam" id="PF11011">
    <property type="entry name" value="DUF2849"/>
    <property type="match status" value="1"/>
</dbReference>
<dbReference type="EMBL" id="QGLE01000020">
    <property type="protein sequence ID" value="PWR17903.1"/>
    <property type="molecule type" value="Genomic_DNA"/>
</dbReference>
<feature type="region of interest" description="Disordered" evidence="1">
    <location>
        <begin position="82"/>
        <end position="101"/>
    </location>
</feature>
<gene>
    <name evidence="2" type="ORF">DKG74_20355</name>
</gene>
<dbReference type="AlphaFoldDB" id="A0A317DY35"/>
<keyword evidence="3" id="KW-1185">Reference proteome</keyword>